<dbReference type="GO" id="GO:0006048">
    <property type="term" value="P:UDP-N-acetylglucosamine biosynthetic process"/>
    <property type="evidence" value="ECO:0007669"/>
    <property type="project" value="TreeGrafter"/>
</dbReference>
<reference evidence="15" key="1">
    <citation type="journal article" date="2015" name="ISME J.">
        <title>Aquifer environment selects for microbial species cohorts in sediment and groundwater.</title>
        <authorList>
            <person name="Hug L.A."/>
            <person name="Thomas B.C."/>
            <person name="Brown C.T."/>
            <person name="Frischkorn K.R."/>
            <person name="Williams K.H."/>
            <person name="Tringe S.G."/>
            <person name="Banfield J.F."/>
        </authorList>
    </citation>
    <scope>NUCLEOTIDE SEQUENCE</scope>
</reference>
<dbReference type="Pfam" id="PF02879">
    <property type="entry name" value="PGM_PMM_II"/>
    <property type="match status" value="1"/>
</dbReference>
<sequence length="443" mass="46660">MKKLFGTDGVRGLANVELTAEMALGLAHAAADGRSGTAVVGRDTRRSGQMLAAAVHAGFNAAGFDTADLGIVPVGAVSHHTRASNATFGVMVSASHNPAADNGIKFFGPDGAKLDDDREAAIEARFHAGGSWVEVRGEALGIQVPMVDAVDRYVAYLTAQADYRLAGIPVVLDCAHGAAFLAAPRLFSHLGADLETINAEPSGMNINDGCGAVSPGMLAGRSAGRIGLAFDGDADRCIAVDEDGLVCNGDVIMAILARHLKGRNELPGNLVVTTVMSNLGFRLAMNAMGVEVVETPVGDRYVLEQMRRTGAGLGGEQSGHVLFRDRATGDGLLTAMRLLEVVAATATPLKELRRVMVEYPQVLRNVHVRVKERLPDADPVWEAVRRMEKRLGTEGRVLVRASGTESLVRVMVEAREGHEAAAIADDLVLVVRRELGAIPGDLG</sequence>
<dbReference type="InterPro" id="IPR050060">
    <property type="entry name" value="Phosphoglucosamine_mutase"/>
</dbReference>
<dbReference type="Pfam" id="PF02878">
    <property type="entry name" value="PGM_PMM_I"/>
    <property type="match status" value="1"/>
</dbReference>
<dbReference type="Gene3D" id="3.30.310.50">
    <property type="entry name" value="Alpha-D-phosphohexomutase, C-terminal domain"/>
    <property type="match status" value="1"/>
</dbReference>
<keyword evidence="4 8" id="KW-0460">Magnesium</keyword>
<evidence type="ECO:0000256" key="7">
    <source>
        <dbReference type="ARBA" id="ARBA00068193"/>
    </source>
</evidence>
<dbReference type="InterPro" id="IPR005846">
    <property type="entry name" value="A-D-PHexomutase_a/b/a-III"/>
</dbReference>
<comment type="PTM">
    <text evidence="8">Activated by phosphorylation.</text>
</comment>
<dbReference type="Pfam" id="PF00408">
    <property type="entry name" value="PGM_PMM_IV"/>
    <property type="match status" value="1"/>
</dbReference>
<dbReference type="FunFam" id="3.40.120.10:FF:000001">
    <property type="entry name" value="Phosphoglucosamine mutase"/>
    <property type="match status" value="1"/>
</dbReference>
<feature type="domain" description="Alpha-D-phosphohexomutase C-terminal" evidence="11">
    <location>
        <begin position="367"/>
        <end position="428"/>
    </location>
</feature>
<evidence type="ECO:0000259" key="14">
    <source>
        <dbReference type="Pfam" id="PF02880"/>
    </source>
</evidence>
<feature type="domain" description="Alpha-D-phosphohexomutase alpha/beta/alpha" evidence="12">
    <location>
        <begin position="3"/>
        <end position="128"/>
    </location>
</feature>
<dbReference type="GO" id="GO:0008966">
    <property type="term" value="F:phosphoglucosamine mutase activity"/>
    <property type="evidence" value="ECO:0007669"/>
    <property type="project" value="UniProtKB-UniRule"/>
</dbReference>
<comment type="similarity">
    <text evidence="1 8 9">Belongs to the phosphohexose mutase family.</text>
</comment>
<dbReference type="GO" id="GO:0004615">
    <property type="term" value="F:phosphomannomutase activity"/>
    <property type="evidence" value="ECO:0007669"/>
    <property type="project" value="TreeGrafter"/>
</dbReference>
<dbReference type="AlphaFoldDB" id="A0A0H4T1V6"/>
<keyword evidence="2 8" id="KW-0597">Phosphoprotein</keyword>
<dbReference type="PROSITE" id="PS00710">
    <property type="entry name" value="PGM_PMM"/>
    <property type="match status" value="1"/>
</dbReference>
<dbReference type="PANTHER" id="PTHR42946:SF1">
    <property type="entry name" value="PHOSPHOGLUCOMUTASE (ALPHA-D-GLUCOSE-1,6-BISPHOSPHATE-DEPENDENT)"/>
    <property type="match status" value="1"/>
</dbReference>
<feature type="modified residue" description="Phosphoserine" evidence="8">
    <location>
        <position position="95"/>
    </location>
</feature>
<dbReference type="GO" id="GO:0009252">
    <property type="term" value="P:peptidoglycan biosynthetic process"/>
    <property type="evidence" value="ECO:0007669"/>
    <property type="project" value="TreeGrafter"/>
</dbReference>
<protein>
    <recommendedName>
        <fullName evidence="7 8">Phosphoglucosamine mutase</fullName>
        <ecNumber evidence="6 8">5.4.2.10</ecNumber>
    </recommendedName>
</protein>
<name>A0A0H4T1V6_9ACTN</name>
<dbReference type="Pfam" id="PF02880">
    <property type="entry name" value="PGM_PMM_III"/>
    <property type="match status" value="1"/>
</dbReference>
<organism evidence="15">
    <name type="scientific">uncultured actinobacterium Rifle_16ft_4_minimus_2010</name>
    <dbReference type="NCBI Taxonomy" id="1665146"/>
    <lineage>
        <taxon>Bacteria</taxon>
        <taxon>Bacillati</taxon>
        <taxon>Actinomycetota</taxon>
        <taxon>Actinomycetes</taxon>
        <taxon>marine Actinobacteria clade</taxon>
        <taxon>environmental samples</taxon>
    </lineage>
</organism>
<dbReference type="InterPro" id="IPR016055">
    <property type="entry name" value="A-D-PHexomutase_a/b/a-I/II/III"/>
</dbReference>
<evidence type="ECO:0000256" key="10">
    <source>
        <dbReference type="RuleBase" id="RU004327"/>
    </source>
</evidence>
<keyword evidence="3 8" id="KW-0479">Metal-binding</keyword>
<dbReference type="EMBL" id="KT006971">
    <property type="protein sequence ID" value="AKQ01596.1"/>
    <property type="molecule type" value="Genomic_DNA"/>
</dbReference>
<dbReference type="PANTHER" id="PTHR42946">
    <property type="entry name" value="PHOSPHOHEXOSE MUTASE"/>
    <property type="match status" value="1"/>
</dbReference>
<dbReference type="NCBIfam" id="TIGR01455">
    <property type="entry name" value="glmM"/>
    <property type="match status" value="1"/>
</dbReference>
<evidence type="ECO:0000256" key="6">
    <source>
        <dbReference type="ARBA" id="ARBA00066330"/>
    </source>
</evidence>
<evidence type="ECO:0000256" key="9">
    <source>
        <dbReference type="RuleBase" id="RU004326"/>
    </source>
</evidence>
<evidence type="ECO:0000256" key="1">
    <source>
        <dbReference type="ARBA" id="ARBA00010231"/>
    </source>
</evidence>
<dbReference type="GO" id="GO:0000287">
    <property type="term" value="F:magnesium ion binding"/>
    <property type="evidence" value="ECO:0007669"/>
    <property type="project" value="UniProtKB-UniRule"/>
</dbReference>
<dbReference type="InterPro" id="IPR016066">
    <property type="entry name" value="A-D-PHexomutase_CS"/>
</dbReference>
<evidence type="ECO:0000256" key="3">
    <source>
        <dbReference type="ARBA" id="ARBA00022723"/>
    </source>
</evidence>
<dbReference type="Gene3D" id="3.40.120.10">
    <property type="entry name" value="Alpha-D-Glucose-1,6-Bisphosphate, subunit A, domain 3"/>
    <property type="match status" value="3"/>
</dbReference>
<evidence type="ECO:0000259" key="13">
    <source>
        <dbReference type="Pfam" id="PF02879"/>
    </source>
</evidence>
<gene>
    <name evidence="8" type="primary">glmM</name>
</gene>
<keyword evidence="5 8" id="KW-0413">Isomerase</keyword>
<evidence type="ECO:0000259" key="12">
    <source>
        <dbReference type="Pfam" id="PF02878"/>
    </source>
</evidence>
<evidence type="ECO:0000259" key="11">
    <source>
        <dbReference type="Pfam" id="PF00408"/>
    </source>
</evidence>
<comment type="function">
    <text evidence="8 10">Catalyzes the conversion of glucosamine-6-phosphate to glucosamine-1-phosphate.</text>
</comment>
<feature type="active site" description="Phosphoserine intermediate" evidence="8">
    <location>
        <position position="95"/>
    </location>
</feature>
<dbReference type="EC" id="5.4.2.10" evidence="6 8"/>
<evidence type="ECO:0000313" key="15">
    <source>
        <dbReference type="EMBL" id="AKQ01596.1"/>
    </source>
</evidence>
<feature type="domain" description="Alpha-D-phosphohexomutase alpha/beta/alpha" evidence="13">
    <location>
        <begin position="152"/>
        <end position="244"/>
    </location>
</feature>
<dbReference type="GO" id="GO:0005829">
    <property type="term" value="C:cytosol"/>
    <property type="evidence" value="ECO:0007669"/>
    <property type="project" value="TreeGrafter"/>
</dbReference>
<comment type="catalytic activity">
    <reaction evidence="8 10">
        <text>alpha-D-glucosamine 1-phosphate = D-glucosamine 6-phosphate</text>
        <dbReference type="Rhea" id="RHEA:23424"/>
        <dbReference type="ChEBI" id="CHEBI:58516"/>
        <dbReference type="ChEBI" id="CHEBI:58725"/>
        <dbReference type="EC" id="5.4.2.10"/>
    </reaction>
</comment>
<evidence type="ECO:0000256" key="8">
    <source>
        <dbReference type="HAMAP-Rule" id="MF_01554"/>
    </source>
</evidence>
<dbReference type="FunFam" id="3.40.120.10:FF:000002">
    <property type="entry name" value="Phosphoglucosamine mutase"/>
    <property type="match status" value="1"/>
</dbReference>
<dbReference type="InterPro" id="IPR005845">
    <property type="entry name" value="A-D-PHexomutase_a/b/a-II"/>
</dbReference>
<comment type="cofactor">
    <cofactor evidence="8">
        <name>Mg(2+)</name>
        <dbReference type="ChEBI" id="CHEBI:18420"/>
    </cofactor>
    <text evidence="8">Binds 1 Mg(2+) ion per subunit.</text>
</comment>
<feature type="domain" description="Alpha-D-phosphohexomutase alpha/beta/alpha" evidence="14">
    <location>
        <begin position="248"/>
        <end position="356"/>
    </location>
</feature>
<feature type="binding site" description="via phosphate group" evidence="8">
    <location>
        <position position="95"/>
    </location>
    <ligand>
        <name>Mg(2+)</name>
        <dbReference type="ChEBI" id="CHEBI:18420"/>
    </ligand>
</feature>
<dbReference type="InterPro" id="IPR006352">
    <property type="entry name" value="GlmM_bact"/>
</dbReference>
<evidence type="ECO:0000256" key="5">
    <source>
        <dbReference type="ARBA" id="ARBA00023235"/>
    </source>
</evidence>
<dbReference type="GO" id="GO:0005975">
    <property type="term" value="P:carbohydrate metabolic process"/>
    <property type="evidence" value="ECO:0007669"/>
    <property type="project" value="InterPro"/>
</dbReference>
<dbReference type="SUPFAM" id="SSF53738">
    <property type="entry name" value="Phosphoglucomutase, first 3 domains"/>
    <property type="match status" value="3"/>
</dbReference>
<dbReference type="HAMAP" id="MF_01554_B">
    <property type="entry name" value="GlmM_B"/>
    <property type="match status" value="1"/>
</dbReference>
<proteinExistence type="inferred from homology"/>
<dbReference type="CDD" id="cd05802">
    <property type="entry name" value="GlmM"/>
    <property type="match status" value="1"/>
</dbReference>
<dbReference type="InterPro" id="IPR036900">
    <property type="entry name" value="A-D-PHexomutase_C_sf"/>
</dbReference>
<feature type="binding site" evidence="8">
    <location>
        <position position="231"/>
    </location>
    <ligand>
        <name>Mg(2+)</name>
        <dbReference type="ChEBI" id="CHEBI:18420"/>
    </ligand>
</feature>
<evidence type="ECO:0000256" key="4">
    <source>
        <dbReference type="ARBA" id="ARBA00022842"/>
    </source>
</evidence>
<evidence type="ECO:0000256" key="2">
    <source>
        <dbReference type="ARBA" id="ARBA00022553"/>
    </source>
</evidence>
<dbReference type="InterPro" id="IPR005844">
    <property type="entry name" value="A-D-PHexomutase_a/b/a-I"/>
</dbReference>
<dbReference type="SUPFAM" id="SSF55957">
    <property type="entry name" value="Phosphoglucomutase, C-terminal domain"/>
    <property type="match status" value="1"/>
</dbReference>
<dbReference type="InterPro" id="IPR005841">
    <property type="entry name" value="Alpha-D-phosphohexomutase_SF"/>
</dbReference>
<accession>A0A0H4T1V6</accession>
<feature type="binding site" evidence="8">
    <location>
        <position position="233"/>
    </location>
    <ligand>
        <name>Mg(2+)</name>
        <dbReference type="ChEBI" id="CHEBI:18420"/>
    </ligand>
</feature>
<dbReference type="InterPro" id="IPR005843">
    <property type="entry name" value="A-D-PHexomutase_C"/>
</dbReference>
<feature type="binding site" evidence="8">
    <location>
        <position position="235"/>
    </location>
    <ligand>
        <name>Mg(2+)</name>
        <dbReference type="ChEBI" id="CHEBI:18420"/>
    </ligand>
</feature>
<dbReference type="PRINTS" id="PR00509">
    <property type="entry name" value="PGMPMM"/>
</dbReference>